<keyword evidence="3 7" id="KW-0997">Cell inner membrane</keyword>
<sequence length="107" mass="12137">MMSICLFFARRRNHPKGEVIPLKQAVKICIEVLWGLMTMFIILRAILSGVFMATESASIAVVWAFFVIMVIYSDYKWSELPNLMHRKVRTLSIVMVLIALLSASATS</sequence>
<evidence type="ECO:0000256" key="7">
    <source>
        <dbReference type="RuleBase" id="RU369079"/>
    </source>
</evidence>
<protein>
    <submittedName>
        <fullName evidence="10">C4-dicarboxylate transporter large subunit, permease</fullName>
    </submittedName>
</protein>
<keyword evidence="7" id="KW-0813">Transport</keyword>
<dbReference type="GO" id="GO:0022857">
    <property type="term" value="F:transmembrane transporter activity"/>
    <property type="evidence" value="ECO:0007669"/>
    <property type="project" value="UniProtKB-UniRule"/>
</dbReference>
<dbReference type="Proteomes" id="UP000330809">
    <property type="component" value="Unassembled WGS sequence"/>
</dbReference>
<proteinExistence type="predicted"/>
<dbReference type="EMBL" id="CAACYJ010000012">
    <property type="protein sequence ID" value="VFB18327.1"/>
    <property type="molecule type" value="Genomic_DNA"/>
</dbReference>
<keyword evidence="4 8" id="KW-0812">Transmembrane</keyword>
<evidence type="ECO:0000256" key="4">
    <source>
        <dbReference type="ARBA" id="ARBA00022692"/>
    </source>
</evidence>
<dbReference type="PANTHER" id="PTHR33362">
    <property type="entry name" value="SIALIC ACID TRAP TRANSPORTER PERMEASE PROTEIN SIAT-RELATED"/>
    <property type="match status" value="1"/>
</dbReference>
<dbReference type="InterPro" id="IPR010656">
    <property type="entry name" value="DctM"/>
</dbReference>
<evidence type="ECO:0000256" key="6">
    <source>
        <dbReference type="ARBA" id="ARBA00023136"/>
    </source>
</evidence>
<feature type="transmembrane region" description="Helical" evidence="8">
    <location>
        <begin position="87"/>
        <end position="105"/>
    </location>
</feature>
<reference evidence="10 11" key="1">
    <citation type="submission" date="2019-02" db="EMBL/GenBank/DDBJ databases">
        <authorList>
            <consortium name="Pathogen Informatics"/>
        </authorList>
    </citation>
    <scope>NUCLEOTIDE SEQUENCE [LARGE SCALE GENOMIC DNA]</scope>
    <source>
        <strain evidence="10 11">3012STDY7103891</strain>
    </source>
</reference>
<dbReference type="PANTHER" id="PTHR33362:SF2">
    <property type="entry name" value="TRAP TRANSPORTER LARGE PERMEASE PROTEIN"/>
    <property type="match status" value="1"/>
</dbReference>
<dbReference type="InterPro" id="IPR004681">
    <property type="entry name" value="TRAP_DctM"/>
</dbReference>
<evidence type="ECO:0000259" key="9">
    <source>
        <dbReference type="Pfam" id="PF06808"/>
    </source>
</evidence>
<feature type="transmembrane region" description="Helical" evidence="8">
    <location>
        <begin position="57"/>
        <end position="75"/>
    </location>
</feature>
<organism evidence="10 11">
    <name type="scientific">Pseudomonas fragi</name>
    <dbReference type="NCBI Taxonomy" id="296"/>
    <lineage>
        <taxon>Bacteria</taxon>
        <taxon>Pseudomonadati</taxon>
        <taxon>Pseudomonadota</taxon>
        <taxon>Gammaproteobacteria</taxon>
        <taxon>Pseudomonadales</taxon>
        <taxon>Pseudomonadaceae</taxon>
        <taxon>Pseudomonas</taxon>
    </lineage>
</organism>
<accession>A0A449IFR6</accession>
<keyword evidence="6 8" id="KW-0472">Membrane</keyword>
<evidence type="ECO:0000256" key="5">
    <source>
        <dbReference type="ARBA" id="ARBA00022989"/>
    </source>
</evidence>
<feature type="domain" description="TRAP C4-dicarboxylate transport system permease DctM subunit" evidence="9">
    <location>
        <begin position="1"/>
        <end position="103"/>
    </location>
</feature>
<dbReference type="AlphaFoldDB" id="A0A449IFR6"/>
<evidence type="ECO:0000313" key="11">
    <source>
        <dbReference type="Proteomes" id="UP000330809"/>
    </source>
</evidence>
<evidence type="ECO:0000313" key="10">
    <source>
        <dbReference type="EMBL" id="VFB18327.1"/>
    </source>
</evidence>
<feature type="transmembrane region" description="Helical" evidence="8">
    <location>
        <begin position="32"/>
        <end position="51"/>
    </location>
</feature>
<name>A0A449IFR6_PSEFR</name>
<dbReference type="Pfam" id="PF06808">
    <property type="entry name" value="DctM"/>
    <property type="match status" value="1"/>
</dbReference>
<evidence type="ECO:0000256" key="1">
    <source>
        <dbReference type="ARBA" id="ARBA00004429"/>
    </source>
</evidence>
<gene>
    <name evidence="10" type="ORF">NCTC10754_00870</name>
</gene>
<evidence type="ECO:0000256" key="8">
    <source>
        <dbReference type="SAM" id="Phobius"/>
    </source>
</evidence>
<keyword evidence="5 8" id="KW-1133">Transmembrane helix</keyword>
<evidence type="ECO:0000256" key="2">
    <source>
        <dbReference type="ARBA" id="ARBA00022475"/>
    </source>
</evidence>
<comment type="function">
    <text evidence="7">Part of the tripartite ATP-independent periplasmic (TRAP) transport system.</text>
</comment>
<evidence type="ECO:0000256" key="3">
    <source>
        <dbReference type="ARBA" id="ARBA00022519"/>
    </source>
</evidence>
<dbReference type="GO" id="GO:0005886">
    <property type="term" value="C:plasma membrane"/>
    <property type="evidence" value="ECO:0007669"/>
    <property type="project" value="UniProtKB-SubCell"/>
</dbReference>
<comment type="subcellular location">
    <subcellularLocation>
        <location evidence="1 7">Cell inner membrane</location>
        <topology evidence="1 7">Multi-pass membrane protein</topology>
    </subcellularLocation>
</comment>
<keyword evidence="2" id="KW-1003">Cell membrane</keyword>